<keyword evidence="1" id="KW-0812">Transmembrane</keyword>
<feature type="transmembrane region" description="Helical" evidence="1">
    <location>
        <begin position="287"/>
        <end position="307"/>
    </location>
</feature>
<gene>
    <name evidence="2" type="ORF">GpartN1_g5650.t1</name>
</gene>
<dbReference type="EMBL" id="BQMJ01000048">
    <property type="protein sequence ID" value="GJQ13859.1"/>
    <property type="molecule type" value="Genomic_DNA"/>
</dbReference>
<keyword evidence="1" id="KW-0472">Membrane</keyword>
<dbReference type="Pfam" id="PF06695">
    <property type="entry name" value="Sm_multidrug_ex"/>
    <property type="match status" value="1"/>
</dbReference>
<keyword evidence="3" id="KW-1185">Reference proteome</keyword>
<reference evidence="2" key="1">
    <citation type="journal article" date="2022" name="Proc. Natl. Acad. Sci. U.S.A.">
        <title>Life cycle and functional genomics of the unicellular red alga Galdieria for elucidating algal and plant evolution and industrial use.</title>
        <authorList>
            <person name="Hirooka S."/>
            <person name="Itabashi T."/>
            <person name="Ichinose T.M."/>
            <person name="Onuma R."/>
            <person name="Fujiwara T."/>
            <person name="Yamashita S."/>
            <person name="Jong L.W."/>
            <person name="Tomita R."/>
            <person name="Iwane A.H."/>
            <person name="Miyagishima S.Y."/>
        </authorList>
    </citation>
    <scope>NUCLEOTIDE SEQUENCE</scope>
    <source>
        <strain evidence="2">NBRC 102759</strain>
    </source>
</reference>
<evidence type="ECO:0008006" key="4">
    <source>
        <dbReference type="Google" id="ProtNLM"/>
    </source>
</evidence>
<evidence type="ECO:0000313" key="2">
    <source>
        <dbReference type="EMBL" id="GJQ13859.1"/>
    </source>
</evidence>
<comment type="caution">
    <text evidence="2">The sequence shown here is derived from an EMBL/GenBank/DDBJ whole genome shotgun (WGS) entry which is preliminary data.</text>
</comment>
<evidence type="ECO:0000313" key="3">
    <source>
        <dbReference type="Proteomes" id="UP001061958"/>
    </source>
</evidence>
<feature type="transmembrane region" description="Helical" evidence="1">
    <location>
        <begin position="150"/>
        <end position="172"/>
    </location>
</feature>
<feature type="transmembrane region" description="Helical" evidence="1">
    <location>
        <begin position="178"/>
        <end position="199"/>
    </location>
</feature>
<name>A0A9C7Q0A9_9RHOD</name>
<dbReference type="Proteomes" id="UP001061958">
    <property type="component" value="Unassembled WGS sequence"/>
</dbReference>
<dbReference type="PANTHER" id="PTHR36007">
    <property type="entry name" value="TRANSPORT PROTEIN-RELATED"/>
    <property type="match status" value="1"/>
</dbReference>
<feature type="transmembrane region" description="Helical" evidence="1">
    <location>
        <begin position="231"/>
        <end position="253"/>
    </location>
</feature>
<dbReference type="PANTHER" id="PTHR36007:SF2">
    <property type="entry name" value="TRANSPORT PROTEIN-RELATED"/>
    <property type="match status" value="1"/>
</dbReference>
<dbReference type="OrthoDB" id="2018918at2759"/>
<proteinExistence type="predicted"/>
<reference evidence="2" key="2">
    <citation type="submission" date="2022-01" db="EMBL/GenBank/DDBJ databases">
        <authorList>
            <person name="Hirooka S."/>
            <person name="Miyagishima S.Y."/>
        </authorList>
    </citation>
    <scope>NUCLEOTIDE SEQUENCE</scope>
    <source>
        <strain evidence="2">NBRC 102759</strain>
    </source>
</reference>
<organism evidence="2 3">
    <name type="scientific">Galdieria partita</name>
    <dbReference type="NCBI Taxonomy" id="83374"/>
    <lineage>
        <taxon>Eukaryota</taxon>
        <taxon>Rhodophyta</taxon>
        <taxon>Bangiophyceae</taxon>
        <taxon>Galdieriales</taxon>
        <taxon>Galdieriaceae</taxon>
        <taxon>Galdieria</taxon>
    </lineage>
</organism>
<accession>A0A9C7Q0A9</accession>
<keyword evidence="1" id="KW-1133">Transmembrane helix</keyword>
<dbReference type="AlphaFoldDB" id="A0A9C7Q0A9"/>
<feature type="transmembrane region" description="Helical" evidence="1">
    <location>
        <begin position="259"/>
        <end position="280"/>
    </location>
</feature>
<dbReference type="InterPro" id="IPR009577">
    <property type="entry name" value="Sm_multidrug_ex"/>
</dbReference>
<evidence type="ECO:0000256" key="1">
    <source>
        <dbReference type="SAM" id="Phobius"/>
    </source>
</evidence>
<sequence>MFVHNYGGEAIRSTRYQKRCCVTSKQSRHLLCHTYCSLCSRQPCKLAEAFLSLWFVATQRCLASYDDVLAASLVKPTTHSLYYISQNLSSSLETAATKQGETLKVKTTPIGRLQLADKRERTNTVKPPSHQHFGLQLVAHLRKLGLPDALVLFIISSLPVLELRGAIPIGAWMGLSLVQVYCLCVLGNLLPVPLLLLGLKHKKVQKVFAPMLRRAERMKQQIANETFREMALALFVGIPLPGTGAWSGAIIAFLLNMSFWGATVSIAGGVLIAGLIMLIVTKMGTTGALIATAALLITGFSALWRIYRAWLQSTTTSCEAMTNNNSPTEE</sequence>
<protein>
    <recommendedName>
        <fullName evidence="4">Small multidrug export protein</fullName>
    </recommendedName>
</protein>